<dbReference type="Gene3D" id="3.40.50.2000">
    <property type="entry name" value="Glycogen Phosphorylase B"/>
    <property type="match status" value="2"/>
</dbReference>
<evidence type="ECO:0000313" key="5">
    <source>
        <dbReference type="Proteomes" id="UP001262410"/>
    </source>
</evidence>
<dbReference type="PANTHER" id="PTHR46401:SF2">
    <property type="entry name" value="GLYCOSYLTRANSFERASE WBBK-RELATED"/>
    <property type="match status" value="1"/>
</dbReference>
<dbReference type="RefSeq" id="WP_309793622.1">
    <property type="nucleotide sequence ID" value="NZ_JAVDPW010000003.1"/>
</dbReference>
<dbReference type="Pfam" id="PF00534">
    <property type="entry name" value="Glycos_transf_1"/>
    <property type="match status" value="1"/>
</dbReference>
<comment type="caution">
    <text evidence="4">The sequence shown here is derived from an EMBL/GenBank/DDBJ whole genome shotgun (WGS) entry which is preliminary data.</text>
</comment>
<sequence length="350" mass="36612">MSDPIAFVLPGDPESRTGGYIYDKRVVEGLRGLGRDVTLHRLADGFPFPDPAAVAEAAAVLRALPDGTLTVVDGLAFSVLPEVVATEAGRLRLVALIHHPLALENGLSGAQRRALETNERWALAAARRVVVTSPGTARDLQQGYGVEAGRIGVVLPGTDPTPPAQGSGEAAPVMLAVATLTPRKGYLDLVAALSRLAGLPWRLDCAGSLERDAPHAAAVQAAVRHAGLTDRIRLIGEIDEPTLLRHYDRADLFVLPSHHEGYGMALAEASARGLPIVSTTGGAIPETVPAGAGLLVPPGDIDALTEALRRVLTDPAARLAMREAGLAARARLPGWPAQAAAFARELDRVV</sequence>
<gene>
    <name evidence="4" type="ORF">E9232_001871</name>
</gene>
<accession>A0ABU1JL57</accession>
<dbReference type="PANTHER" id="PTHR46401">
    <property type="entry name" value="GLYCOSYLTRANSFERASE WBBK-RELATED"/>
    <property type="match status" value="1"/>
</dbReference>
<organism evidence="4 5">
    <name type="scientific">Inquilinus ginsengisoli</name>
    <dbReference type="NCBI Taxonomy" id="363840"/>
    <lineage>
        <taxon>Bacteria</taxon>
        <taxon>Pseudomonadati</taxon>
        <taxon>Pseudomonadota</taxon>
        <taxon>Alphaproteobacteria</taxon>
        <taxon>Rhodospirillales</taxon>
        <taxon>Rhodospirillaceae</taxon>
        <taxon>Inquilinus</taxon>
    </lineage>
</organism>
<dbReference type="InterPro" id="IPR028098">
    <property type="entry name" value="Glyco_trans_4-like_N"/>
</dbReference>
<dbReference type="SUPFAM" id="SSF53756">
    <property type="entry name" value="UDP-Glycosyltransferase/glycogen phosphorylase"/>
    <property type="match status" value="1"/>
</dbReference>
<evidence type="ECO:0000259" key="2">
    <source>
        <dbReference type="Pfam" id="PF00534"/>
    </source>
</evidence>
<keyword evidence="1" id="KW-0808">Transferase</keyword>
<evidence type="ECO:0000259" key="3">
    <source>
        <dbReference type="Pfam" id="PF13439"/>
    </source>
</evidence>
<protein>
    <submittedName>
        <fullName evidence="4">Glycosyltransferase involved in cell wall biosynthesis</fullName>
    </submittedName>
</protein>
<dbReference type="CDD" id="cd03801">
    <property type="entry name" value="GT4_PimA-like"/>
    <property type="match status" value="1"/>
</dbReference>
<reference evidence="4 5" key="1">
    <citation type="submission" date="2023-07" db="EMBL/GenBank/DDBJ databases">
        <title>Sorghum-associated microbial communities from plants grown in Nebraska, USA.</title>
        <authorList>
            <person name="Schachtman D."/>
        </authorList>
    </citation>
    <scope>NUCLEOTIDE SEQUENCE [LARGE SCALE GENOMIC DNA]</scope>
    <source>
        <strain evidence="4 5">584</strain>
    </source>
</reference>
<dbReference type="EMBL" id="JAVDPW010000003">
    <property type="protein sequence ID" value="MDR6289356.1"/>
    <property type="molecule type" value="Genomic_DNA"/>
</dbReference>
<evidence type="ECO:0000256" key="1">
    <source>
        <dbReference type="ARBA" id="ARBA00022679"/>
    </source>
</evidence>
<name>A0ABU1JL57_9PROT</name>
<evidence type="ECO:0000313" key="4">
    <source>
        <dbReference type="EMBL" id="MDR6289356.1"/>
    </source>
</evidence>
<dbReference type="InterPro" id="IPR001296">
    <property type="entry name" value="Glyco_trans_1"/>
</dbReference>
<dbReference type="Pfam" id="PF13439">
    <property type="entry name" value="Glyco_transf_4"/>
    <property type="match status" value="1"/>
</dbReference>
<proteinExistence type="predicted"/>
<feature type="domain" description="Glycosyltransferase subfamily 4-like N-terminal" evidence="3">
    <location>
        <begin position="84"/>
        <end position="160"/>
    </location>
</feature>
<dbReference type="Proteomes" id="UP001262410">
    <property type="component" value="Unassembled WGS sequence"/>
</dbReference>
<keyword evidence="5" id="KW-1185">Reference proteome</keyword>
<feature type="domain" description="Glycosyl transferase family 1" evidence="2">
    <location>
        <begin position="165"/>
        <end position="325"/>
    </location>
</feature>